<dbReference type="InterPro" id="IPR042099">
    <property type="entry name" value="ANL_N_sf"/>
</dbReference>
<dbReference type="SUPFAM" id="SSF56801">
    <property type="entry name" value="Acetyl-CoA synthetase-like"/>
    <property type="match status" value="1"/>
</dbReference>
<dbReference type="InterPro" id="IPR020845">
    <property type="entry name" value="AMP-binding_CS"/>
</dbReference>
<reference evidence="4" key="1">
    <citation type="submission" date="2020-01" db="EMBL/GenBank/DDBJ databases">
        <title>'Steroidobacter agaridevorans' sp. nov., agar-degrading bacteria isolated from rhizosphere soils.</title>
        <authorList>
            <person name="Ikenaga M."/>
            <person name="Kataoka M."/>
            <person name="Murouchi A."/>
            <person name="Katsuragi S."/>
            <person name="Sakai M."/>
        </authorList>
    </citation>
    <scope>NUCLEOTIDE SEQUENCE [LARGE SCALE GENOMIC DNA]</scope>
    <source>
        <strain evidence="4">YU21-B</strain>
    </source>
</reference>
<proteinExistence type="predicted"/>
<dbReference type="GO" id="GO:0016878">
    <property type="term" value="F:acid-thiol ligase activity"/>
    <property type="evidence" value="ECO:0007669"/>
    <property type="project" value="UniProtKB-ARBA"/>
</dbReference>
<evidence type="ECO:0000259" key="2">
    <source>
        <dbReference type="Pfam" id="PF13193"/>
    </source>
</evidence>
<protein>
    <submittedName>
        <fullName evidence="3">Long-chain-fatty-acid--CoA ligase</fullName>
    </submittedName>
</protein>
<evidence type="ECO:0000313" key="4">
    <source>
        <dbReference type="Proteomes" id="UP000445000"/>
    </source>
</evidence>
<dbReference type="RefSeq" id="WP_161815745.1">
    <property type="nucleotide sequence ID" value="NZ_BLJN01000008.1"/>
</dbReference>
<evidence type="ECO:0000313" key="3">
    <source>
        <dbReference type="EMBL" id="GFE84135.1"/>
    </source>
</evidence>
<keyword evidence="4" id="KW-1185">Reference proteome</keyword>
<dbReference type="PROSITE" id="PS00455">
    <property type="entry name" value="AMP_BINDING"/>
    <property type="match status" value="1"/>
</dbReference>
<dbReference type="EMBL" id="BLJN01000008">
    <property type="protein sequence ID" value="GFE84135.1"/>
    <property type="molecule type" value="Genomic_DNA"/>
</dbReference>
<name>A0A829YLF7_9GAMM</name>
<dbReference type="AlphaFoldDB" id="A0A829YLF7"/>
<sequence length="555" mass="61462">MSQKHFDFWPVGLPRNITSPATNLFYNVEVSAARYPDKPYLIFFEAPLSYGQFKDQAERLAGFLQQDCGVKAGDRVLLVMQNSPQFILAYYGVLRANAIVVPVNPMSVTAELEHYLHDSGAKVALVAQEVYPQLQPLLGKLDRAIVAAYSDYIKPTTDLRMPEVVSAPRQPIEDEGVTLWVDALAAKRTPGPLTVGPDDLCVIPYSSGTTGRPKGCMLTHRNVMHTLLTNAFWFGGNSDTSQLVVLPFFHVTSMQGGMNAPMFYGGTIVLMCRWDREVAAELIQRYKLMSWTAIATMVIDFLANPKLDQYDLSSLVRVSGGGAAMPAAVGERLQQLVGSPYIEGYGLTETIAPTHVNPPDRPKRQCLGVPIFNTDSRVIDPDTLQEVPQGTVGEIVTNGPQIFQGYWRNPAATEAAFVALDGKKFFRTGDLGYVDEDGYFFLVDRLKRMINCSGFKVWPAEIEAQMYKHPAIQEACVIGAKDAHRGETVKAVVVLRATHKGKVSEAEIIEWTRQNMATYKHPRIVEFVEALPKSATGKVQWRQLQEAEMARAAQA</sequence>
<evidence type="ECO:0000259" key="1">
    <source>
        <dbReference type="Pfam" id="PF00501"/>
    </source>
</evidence>
<dbReference type="InterPro" id="IPR025110">
    <property type="entry name" value="AMP-bd_C"/>
</dbReference>
<dbReference type="PANTHER" id="PTHR43767:SF1">
    <property type="entry name" value="NONRIBOSOMAL PEPTIDE SYNTHASE PES1 (EUROFUNG)-RELATED"/>
    <property type="match status" value="1"/>
</dbReference>
<keyword evidence="3" id="KW-0436">Ligase</keyword>
<accession>A0A829YLF7</accession>
<comment type="caution">
    <text evidence="3">The sequence shown here is derived from an EMBL/GenBank/DDBJ whole genome shotgun (WGS) entry which is preliminary data.</text>
</comment>
<dbReference type="Pfam" id="PF13193">
    <property type="entry name" value="AMP-binding_C"/>
    <property type="match status" value="1"/>
</dbReference>
<feature type="domain" description="AMP-dependent synthetase/ligase" evidence="1">
    <location>
        <begin position="29"/>
        <end position="407"/>
    </location>
</feature>
<dbReference type="InterPro" id="IPR050237">
    <property type="entry name" value="ATP-dep_AMP-bd_enzyme"/>
</dbReference>
<dbReference type="Proteomes" id="UP000445000">
    <property type="component" value="Unassembled WGS sequence"/>
</dbReference>
<dbReference type="Gene3D" id="3.30.300.30">
    <property type="match status" value="1"/>
</dbReference>
<dbReference type="Gene3D" id="3.40.50.12780">
    <property type="entry name" value="N-terminal domain of ligase-like"/>
    <property type="match status" value="1"/>
</dbReference>
<organism evidence="3 4">
    <name type="scientific">Steroidobacter agaridevorans</name>
    <dbReference type="NCBI Taxonomy" id="2695856"/>
    <lineage>
        <taxon>Bacteria</taxon>
        <taxon>Pseudomonadati</taxon>
        <taxon>Pseudomonadota</taxon>
        <taxon>Gammaproteobacteria</taxon>
        <taxon>Steroidobacterales</taxon>
        <taxon>Steroidobacteraceae</taxon>
        <taxon>Steroidobacter</taxon>
    </lineage>
</organism>
<dbReference type="InterPro" id="IPR000873">
    <property type="entry name" value="AMP-dep_synth/lig_dom"/>
</dbReference>
<gene>
    <name evidence="3" type="ORF">GCM10011487_61350</name>
</gene>
<dbReference type="InterPro" id="IPR045851">
    <property type="entry name" value="AMP-bd_C_sf"/>
</dbReference>
<dbReference type="PANTHER" id="PTHR43767">
    <property type="entry name" value="LONG-CHAIN-FATTY-ACID--COA LIGASE"/>
    <property type="match status" value="1"/>
</dbReference>
<dbReference type="Pfam" id="PF00501">
    <property type="entry name" value="AMP-binding"/>
    <property type="match status" value="1"/>
</dbReference>
<dbReference type="NCBIfam" id="NF006181">
    <property type="entry name" value="PRK08314.1"/>
    <property type="match status" value="1"/>
</dbReference>
<feature type="domain" description="AMP-binding enzyme C-terminal" evidence="2">
    <location>
        <begin position="461"/>
        <end position="538"/>
    </location>
</feature>